<evidence type="ECO:0000313" key="2">
    <source>
        <dbReference type="EMBL" id="STX31949.1"/>
    </source>
</evidence>
<dbReference type="OrthoDB" id="5651185at2"/>
<reference evidence="1 3" key="1">
    <citation type="submission" date="2015-11" db="EMBL/GenBank/DDBJ databases">
        <title>Genomic analysis of 38 Legionella species identifies large and diverse effector repertoires.</title>
        <authorList>
            <person name="Burstein D."/>
            <person name="Amaro F."/>
            <person name="Zusman T."/>
            <person name="Lifshitz Z."/>
            <person name="Cohen O."/>
            <person name="Gilbert J.A."/>
            <person name="Pupko T."/>
            <person name="Shuman H.A."/>
            <person name="Segal G."/>
        </authorList>
    </citation>
    <scope>NUCLEOTIDE SEQUENCE [LARGE SCALE GENOMIC DNA]</scope>
    <source>
        <strain evidence="1 3">CDC#1407-AL-14</strain>
    </source>
</reference>
<sequence>MANIRNRDEHLQIGIPLTVKPVESYTSTVTSLNPGGGTLLYGHYSMDYRIPGGILRILARHDNKAMQILLLTEDTELLRKLPGERPSSLIADTISRLNEYLLRSDCYERPLSIHQKKKIELAHNSIRALTLLLEEERQIGSEQWSKQENLRIKVIDIIESCRDENILLANHPCVSEGALGKILYETRQSAQHYEFNRVFPVSRIDQHDFSQFSGQADSRPCYVWDSEILVNEKQALEALWVISKEYGFNEANDLNRIDANRFKRLEIFFKRQWLEARKWVDYLAMPVKPEPKVREEKRLNGLSITQIDPYYFLEGIKQKSRPDIYSLVRDIVEDPQEIGERDTFEEAEKLLWTRCDGSWIHLPHKNTIVLRNNNRIQQWHYFKENDAYYLLPKNEDLLTITQLSKRHLYFLEKAKLKFKAFLVGVPRFFKILYQQLRSYITDTLKNDFSEHLHAGHQRPQKASPPPPPVKVLPSHLRCLEEVLQGQGLLANGETLEQFIKRQLHNNQYVIVRPEHLPSPPAYTNPFHRVVSVLRHFSALFIDISEQNPIIGSLAIAAYMYGAGAVAAPEMLKSILVKLHLNGLIHGIEPTQALGRWMSHGTVSEAISAAVTYWQGVIVGGDLDQFFIKAISVLRDEPAQVAIIISLALGLGYGLCKAFPSINKEMGTCPWPNRFALGIKGGGAAWDTVMHPGDDWLLGTIKWLLHGGMILLKTFISPFIEWHYYGFQKGFGSGLKKSVVLSLQTGKEILAGTVDLTMSLLTVPFMELSAMFIHVPFRGITSLFSKTFGALGNIQAIGEMMNHFALRKTGWDYLSDFRLSPLYGFSNPIQTYSFKPVPNALATLFFIIVSPLLQLIKNVIILPILDLSSLILRLTINVLDLASRMVAFVIGNSLFYAGYVSDYTLGYLFRFTATLITRSSNWVDKAAGFCRQLILKEIQLGRHIVFHWAFGSQDASSHQTQTDLGYFQDDLLRLDRLEEQDSTQRLLEMLIDDLPDTSLSELNDNTICNRLSNKPAASIKFEYETQPIGCSDYPQATPVF</sequence>
<evidence type="ECO:0000313" key="4">
    <source>
        <dbReference type="Proteomes" id="UP000255066"/>
    </source>
</evidence>
<protein>
    <submittedName>
        <fullName evidence="2">Coiled-coil protein</fullName>
    </submittedName>
</protein>
<dbReference type="Proteomes" id="UP000054735">
    <property type="component" value="Unassembled WGS sequence"/>
</dbReference>
<dbReference type="EMBL" id="LNXT01000003">
    <property type="protein sequence ID" value="KTC75626.1"/>
    <property type="molecule type" value="Genomic_DNA"/>
</dbReference>
<organism evidence="2 4">
    <name type="scientific">Legionella birminghamensis</name>
    <dbReference type="NCBI Taxonomy" id="28083"/>
    <lineage>
        <taxon>Bacteria</taxon>
        <taxon>Pseudomonadati</taxon>
        <taxon>Pseudomonadota</taxon>
        <taxon>Gammaproteobacteria</taxon>
        <taxon>Legionellales</taxon>
        <taxon>Legionellaceae</taxon>
        <taxon>Legionella</taxon>
    </lineage>
</organism>
<accession>A0A378I9V2</accession>
<dbReference type="EMBL" id="UGNW01000001">
    <property type="protein sequence ID" value="STX31949.1"/>
    <property type="molecule type" value="Genomic_DNA"/>
</dbReference>
<keyword evidence="3" id="KW-1185">Reference proteome</keyword>
<gene>
    <name evidence="1" type="ORF">Lbir_0346</name>
    <name evidence="2" type="ORF">NCTC12437_01724</name>
</gene>
<dbReference type="Proteomes" id="UP000255066">
    <property type="component" value="Unassembled WGS sequence"/>
</dbReference>
<evidence type="ECO:0000313" key="1">
    <source>
        <dbReference type="EMBL" id="KTC75626.1"/>
    </source>
</evidence>
<dbReference type="AlphaFoldDB" id="A0A378I9V2"/>
<evidence type="ECO:0000313" key="3">
    <source>
        <dbReference type="Proteomes" id="UP000054735"/>
    </source>
</evidence>
<name>A0A378I9V2_9GAMM</name>
<dbReference type="STRING" id="28083.Lbir_0346"/>
<dbReference type="RefSeq" id="WP_058522465.1">
    <property type="nucleotide sequence ID" value="NZ_CAAAHV010000006.1"/>
</dbReference>
<reference evidence="2 4" key="2">
    <citation type="submission" date="2018-06" db="EMBL/GenBank/DDBJ databases">
        <authorList>
            <consortium name="Pathogen Informatics"/>
            <person name="Doyle S."/>
        </authorList>
    </citation>
    <scope>NUCLEOTIDE SEQUENCE [LARGE SCALE GENOMIC DNA]</scope>
    <source>
        <strain evidence="2 4">NCTC12437</strain>
    </source>
</reference>
<proteinExistence type="predicted"/>